<gene>
    <name evidence="1" type="ORF">BV97_03948</name>
</gene>
<name>A0A031JP12_9SPHN</name>
<protein>
    <submittedName>
        <fullName evidence="1">Uncharacterized protein</fullName>
    </submittedName>
</protein>
<dbReference type="eggNOG" id="ENOG50331WQ">
    <property type="taxonomic scope" value="Bacteria"/>
</dbReference>
<sequence>MIHFPITRGDVSAAAEVAEPHLRPILEAVRDHAVAFMFVSQGSDAFRLPVASKKPTITVIGDDMVFALGPGAFHMPSVRRIIRASSSFAVVACEALEPMYDAMALAAATTRRNVLLIETRPEHEAAWVALIVKLAPGRPLTIGRVREGADD</sequence>
<evidence type="ECO:0000313" key="1">
    <source>
        <dbReference type="EMBL" id="EZP79511.1"/>
    </source>
</evidence>
<dbReference type="AlphaFoldDB" id="A0A031JP12"/>
<dbReference type="EMBL" id="JFYZ01000024">
    <property type="protein sequence ID" value="EZP79511.1"/>
    <property type="molecule type" value="Genomic_DNA"/>
</dbReference>
<dbReference type="PATRIC" id="fig|158500.4.peg.4020"/>
<reference evidence="1 2" key="1">
    <citation type="submission" date="2014-03" db="EMBL/GenBank/DDBJ databases">
        <title>Whole genome sequence of Novosphingobium resinovorum KF1.</title>
        <authorList>
            <person name="Gan H.M."/>
            <person name="Gan H.Y."/>
            <person name="Chew T.H."/>
            <person name="Savka M.A."/>
        </authorList>
    </citation>
    <scope>NUCLEOTIDE SEQUENCE [LARGE SCALE GENOMIC DNA]</scope>
    <source>
        <strain evidence="1 2">KF1</strain>
    </source>
</reference>
<evidence type="ECO:0000313" key="2">
    <source>
        <dbReference type="Proteomes" id="UP000024329"/>
    </source>
</evidence>
<proteinExistence type="predicted"/>
<accession>A0A031JP12</accession>
<organism evidence="1 2">
    <name type="scientific">Novosphingobium resinovorum</name>
    <dbReference type="NCBI Taxonomy" id="158500"/>
    <lineage>
        <taxon>Bacteria</taxon>
        <taxon>Pseudomonadati</taxon>
        <taxon>Pseudomonadota</taxon>
        <taxon>Alphaproteobacteria</taxon>
        <taxon>Sphingomonadales</taxon>
        <taxon>Sphingomonadaceae</taxon>
        <taxon>Novosphingobium</taxon>
    </lineage>
</organism>
<comment type="caution">
    <text evidence="1">The sequence shown here is derived from an EMBL/GenBank/DDBJ whole genome shotgun (WGS) entry which is preliminary data.</text>
</comment>
<dbReference type="Proteomes" id="UP000024329">
    <property type="component" value="Unassembled WGS sequence"/>
</dbReference>